<protein>
    <submittedName>
        <fullName evidence="2">Uncharacterized protein</fullName>
    </submittedName>
</protein>
<dbReference type="Proteomes" id="UP001347796">
    <property type="component" value="Unassembled WGS sequence"/>
</dbReference>
<dbReference type="EMBL" id="JAZGQO010000013">
    <property type="protein sequence ID" value="KAK6171800.1"/>
    <property type="molecule type" value="Genomic_DNA"/>
</dbReference>
<evidence type="ECO:0000256" key="1">
    <source>
        <dbReference type="SAM" id="MobiDB-lite"/>
    </source>
</evidence>
<name>A0AAN8JAB7_PATCE</name>
<reference evidence="2 3" key="1">
    <citation type="submission" date="2024-01" db="EMBL/GenBank/DDBJ databases">
        <title>The genome of the rayed Mediterranean limpet Patella caerulea (Linnaeus, 1758).</title>
        <authorList>
            <person name="Anh-Thu Weber A."/>
            <person name="Halstead-Nussloch G."/>
        </authorList>
    </citation>
    <scope>NUCLEOTIDE SEQUENCE [LARGE SCALE GENOMIC DNA]</scope>
    <source>
        <strain evidence="2">AATW-2023a</strain>
        <tissue evidence="2">Whole specimen</tissue>
    </source>
</reference>
<evidence type="ECO:0000313" key="3">
    <source>
        <dbReference type="Proteomes" id="UP001347796"/>
    </source>
</evidence>
<sequence length="102" mass="11384">MRHQPRYQGLGVYLRYRHDGSLFNLHRLESKTKVVDKIILEALFADDCALMAHKESDLQLITDKFAEASLLSGLTIRRKAPTTNPDSFLALTAPASADQGLT</sequence>
<gene>
    <name evidence="2" type="ORF">SNE40_018229</name>
</gene>
<evidence type="ECO:0000313" key="2">
    <source>
        <dbReference type="EMBL" id="KAK6171800.1"/>
    </source>
</evidence>
<feature type="region of interest" description="Disordered" evidence="1">
    <location>
        <begin position="80"/>
        <end position="102"/>
    </location>
</feature>
<organism evidence="2 3">
    <name type="scientific">Patella caerulea</name>
    <name type="common">Rayed Mediterranean limpet</name>
    <dbReference type="NCBI Taxonomy" id="87958"/>
    <lineage>
        <taxon>Eukaryota</taxon>
        <taxon>Metazoa</taxon>
        <taxon>Spiralia</taxon>
        <taxon>Lophotrochozoa</taxon>
        <taxon>Mollusca</taxon>
        <taxon>Gastropoda</taxon>
        <taxon>Patellogastropoda</taxon>
        <taxon>Patelloidea</taxon>
        <taxon>Patellidae</taxon>
        <taxon>Patella</taxon>
    </lineage>
</organism>
<proteinExistence type="predicted"/>
<accession>A0AAN8JAB7</accession>
<keyword evidence="3" id="KW-1185">Reference proteome</keyword>
<dbReference type="AlphaFoldDB" id="A0AAN8JAB7"/>
<comment type="caution">
    <text evidence="2">The sequence shown here is derived from an EMBL/GenBank/DDBJ whole genome shotgun (WGS) entry which is preliminary data.</text>
</comment>